<dbReference type="EMBL" id="CP089044">
    <property type="protein sequence ID" value="UYF76014.1"/>
    <property type="molecule type" value="Genomic_DNA"/>
</dbReference>
<dbReference type="GO" id="GO:0006310">
    <property type="term" value="P:DNA recombination"/>
    <property type="evidence" value="ECO:0007669"/>
    <property type="project" value="UniProtKB-KW"/>
</dbReference>
<dbReference type="InterPro" id="IPR044068">
    <property type="entry name" value="CB"/>
</dbReference>
<keyword evidence="2" id="KW-0229">DNA integration</keyword>
<dbReference type="PROSITE" id="PS51898">
    <property type="entry name" value="TYR_RECOMBINASE"/>
    <property type="match status" value="1"/>
</dbReference>
<dbReference type="PANTHER" id="PTHR30629">
    <property type="entry name" value="PROPHAGE INTEGRASE"/>
    <property type="match status" value="1"/>
</dbReference>
<dbReference type="InterPro" id="IPR050808">
    <property type="entry name" value="Phage_Integrase"/>
</dbReference>
<dbReference type="InterPro" id="IPR038488">
    <property type="entry name" value="Integrase_DNA-bd_sf"/>
</dbReference>
<evidence type="ECO:0000313" key="8">
    <source>
        <dbReference type="EMBL" id="UYF76014.1"/>
    </source>
</evidence>
<dbReference type="GO" id="GO:0015074">
    <property type="term" value="P:DNA integration"/>
    <property type="evidence" value="ECO:0007669"/>
    <property type="project" value="UniProtKB-KW"/>
</dbReference>
<dbReference type="Proteomes" id="UP001164081">
    <property type="component" value="Chromosome"/>
</dbReference>
<dbReference type="Gene3D" id="1.10.443.10">
    <property type="entry name" value="Intergrase catalytic core"/>
    <property type="match status" value="1"/>
</dbReference>
<evidence type="ECO:0000256" key="3">
    <source>
        <dbReference type="ARBA" id="ARBA00023125"/>
    </source>
</evidence>
<evidence type="ECO:0000256" key="4">
    <source>
        <dbReference type="ARBA" id="ARBA00023172"/>
    </source>
</evidence>
<evidence type="ECO:0000256" key="2">
    <source>
        <dbReference type="ARBA" id="ARBA00022908"/>
    </source>
</evidence>
<dbReference type="InterPro" id="IPR010998">
    <property type="entry name" value="Integrase_recombinase_N"/>
</dbReference>
<dbReference type="GO" id="GO:0003677">
    <property type="term" value="F:DNA binding"/>
    <property type="evidence" value="ECO:0007669"/>
    <property type="project" value="UniProtKB-UniRule"/>
</dbReference>
<dbReference type="InterPro" id="IPR002104">
    <property type="entry name" value="Integrase_catalytic"/>
</dbReference>
<dbReference type="AlphaFoldDB" id="A0AA46NX79"/>
<gene>
    <name evidence="8" type="ORF">LSO58_03650</name>
</gene>
<evidence type="ECO:0000259" key="6">
    <source>
        <dbReference type="PROSITE" id="PS51898"/>
    </source>
</evidence>
<keyword evidence="3 5" id="KW-0238">DNA-binding</keyword>
<evidence type="ECO:0000256" key="1">
    <source>
        <dbReference type="ARBA" id="ARBA00008857"/>
    </source>
</evidence>
<feature type="domain" description="Tyr recombinase" evidence="6">
    <location>
        <begin position="205"/>
        <end position="392"/>
    </location>
</feature>
<dbReference type="Pfam" id="PF00589">
    <property type="entry name" value="Phage_integrase"/>
    <property type="match status" value="1"/>
</dbReference>
<protein>
    <submittedName>
        <fullName evidence="8">Integrase family protein</fullName>
    </submittedName>
</protein>
<accession>A0AA46NX79</accession>
<evidence type="ECO:0000259" key="7">
    <source>
        <dbReference type="PROSITE" id="PS51900"/>
    </source>
</evidence>
<dbReference type="Gene3D" id="1.10.150.130">
    <property type="match status" value="1"/>
</dbReference>
<dbReference type="RefSeq" id="WP_263503680.1">
    <property type="nucleotide sequence ID" value="NZ_CP089044.1"/>
</dbReference>
<dbReference type="Pfam" id="PF13356">
    <property type="entry name" value="Arm-DNA-bind_3"/>
    <property type="match status" value="1"/>
</dbReference>
<sequence>MATYKITKSFVDKVEFEQSGQKIYRDASLIGFALRVTQKSKTYIAERRKEGKNYRVAIGKHFEITVIEARTKAESILTQIGTGEDPRKPQKIKKQIPTLMVAYGEYINERSLKGKTLISYNKQIKNYLADFQSIRLSEITRQDIVVKFKEITKVSPAQANASMRLLRAIYTWAEFTYTDENEQPLLKDNPIKILTAKKLWNNIKAKTSYLEEDDAGNFFNALLNYQDETRWHNKPYANNARDLYLLIMLTGIRLDEGQCLQWDRDVDMKKGLLIFHDPKNGDNHQLPMGDFLFEIFKLRYAQKGSEWVFPSRQNEGQHITNMRAGLATLNQKAGTNITTHDLRRTYASIANHLDYSVATIKRLLNHRDSSRQNDVTLRYIQMSTKKLKQAMNDIEQQLFEYSSVTLNDAVNKLKASN</sequence>
<dbReference type="PROSITE" id="PS51900">
    <property type="entry name" value="CB"/>
    <property type="match status" value="1"/>
</dbReference>
<dbReference type="SUPFAM" id="SSF56349">
    <property type="entry name" value="DNA breaking-rejoining enzymes"/>
    <property type="match status" value="1"/>
</dbReference>
<dbReference type="Gene3D" id="3.30.160.390">
    <property type="entry name" value="Integrase, DNA-binding domain"/>
    <property type="match status" value="1"/>
</dbReference>
<keyword evidence="4" id="KW-0233">DNA recombination</keyword>
<dbReference type="InterPro" id="IPR025166">
    <property type="entry name" value="Integrase_DNA_bind_dom"/>
</dbReference>
<dbReference type="PANTHER" id="PTHR30629:SF2">
    <property type="entry name" value="PROPHAGE INTEGRASE INTS-RELATED"/>
    <property type="match status" value="1"/>
</dbReference>
<dbReference type="InterPro" id="IPR011010">
    <property type="entry name" value="DNA_brk_join_enz"/>
</dbReference>
<feature type="domain" description="Core-binding (CB)" evidence="7">
    <location>
        <begin position="97"/>
        <end position="174"/>
    </location>
</feature>
<reference evidence="8" key="1">
    <citation type="journal article" date="2022" name="J Glob Antimicrob Resist">
        <title>Comparative analysis of IMP-4- and OXA-58-containing plasmids of three carbapenemase-producing Acinetobacter ursingii strains in the Netherlands.</title>
        <authorList>
            <person name="Hendrickx A.P.A."/>
            <person name="Schade R.P."/>
            <person name="Landman F."/>
            <person name="Bosch T."/>
            <person name="Schouls L.M."/>
            <person name="van Dijk K."/>
        </authorList>
    </citation>
    <scope>NUCLEOTIDE SEQUENCE</scope>
    <source>
        <strain evidence="8">RIVM_C010761</strain>
    </source>
</reference>
<dbReference type="InterPro" id="IPR013762">
    <property type="entry name" value="Integrase-like_cat_sf"/>
</dbReference>
<name>A0AA46NX79_9GAMM</name>
<evidence type="ECO:0000256" key="5">
    <source>
        <dbReference type="PROSITE-ProRule" id="PRU01248"/>
    </source>
</evidence>
<evidence type="ECO:0000313" key="9">
    <source>
        <dbReference type="Proteomes" id="UP001164081"/>
    </source>
</evidence>
<comment type="similarity">
    <text evidence="1">Belongs to the 'phage' integrase family.</text>
</comment>
<proteinExistence type="inferred from homology"/>
<organism evidence="8 9">
    <name type="scientific">Acinetobacter ursingii</name>
    <dbReference type="NCBI Taxonomy" id="108980"/>
    <lineage>
        <taxon>Bacteria</taxon>
        <taxon>Pseudomonadati</taxon>
        <taxon>Pseudomonadota</taxon>
        <taxon>Gammaproteobacteria</taxon>
        <taxon>Moraxellales</taxon>
        <taxon>Moraxellaceae</taxon>
        <taxon>Acinetobacter</taxon>
    </lineage>
</organism>